<feature type="domain" description="Endonuclease/exonuclease/phosphatase" evidence="1">
    <location>
        <begin position="27"/>
        <end position="264"/>
    </location>
</feature>
<accession>A0AAV4IVG1</accession>
<feature type="non-terminal residue" evidence="2">
    <location>
        <position position="369"/>
    </location>
</feature>
<dbReference type="Gene3D" id="3.60.10.10">
    <property type="entry name" value="Endonuclease/exonuclease/phosphatase"/>
    <property type="match status" value="1"/>
</dbReference>
<feature type="non-terminal residue" evidence="2">
    <location>
        <position position="1"/>
    </location>
</feature>
<keyword evidence="2" id="KW-0378">Hydrolase</keyword>
<evidence type="ECO:0000313" key="2">
    <source>
        <dbReference type="EMBL" id="GFS12501.1"/>
    </source>
</evidence>
<dbReference type="PANTHER" id="PTHR23227">
    <property type="entry name" value="BUCENTAUR RELATED"/>
    <property type="match status" value="1"/>
</dbReference>
<dbReference type="InterPro" id="IPR005135">
    <property type="entry name" value="Endo/exonuclease/phosphatase"/>
</dbReference>
<dbReference type="InterPro" id="IPR036691">
    <property type="entry name" value="Endo/exonu/phosph_ase_sf"/>
</dbReference>
<dbReference type="SUPFAM" id="SSF56219">
    <property type="entry name" value="DNase I-like"/>
    <property type="match status" value="1"/>
</dbReference>
<dbReference type="PANTHER" id="PTHR23227:SF67">
    <property type="entry name" value="CRANIOFACIAL DEVELOPMENT PROTEIN 2-LIKE"/>
    <property type="match status" value="1"/>
</dbReference>
<reference evidence="2 3" key="1">
    <citation type="journal article" date="2021" name="Elife">
        <title>Chloroplast acquisition without the gene transfer in kleptoplastic sea slugs, Plakobranchus ocellatus.</title>
        <authorList>
            <person name="Maeda T."/>
            <person name="Takahashi S."/>
            <person name="Yoshida T."/>
            <person name="Shimamura S."/>
            <person name="Takaki Y."/>
            <person name="Nagai Y."/>
            <person name="Toyoda A."/>
            <person name="Suzuki Y."/>
            <person name="Arimoto A."/>
            <person name="Ishii H."/>
            <person name="Satoh N."/>
            <person name="Nishiyama T."/>
            <person name="Hasebe M."/>
            <person name="Maruyama T."/>
            <person name="Minagawa J."/>
            <person name="Obokata J."/>
            <person name="Shigenobu S."/>
        </authorList>
    </citation>
    <scope>NUCLEOTIDE SEQUENCE [LARGE SCALE GENOMIC DNA]</scope>
</reference>
<gene>
    <name evidence="2" type="ORF">ElyMa_006699200</name>
</gene>
<keyword evidence="3" id="KW-1185">Reference proteome</keyword>
<dbReference type="GO" id="GO:0004519">
    <property type="term" value="F:endonuclease activity"/>
    <property type="evidence" value="ECO:0007669"/>
    <property type="project" value="UniProtKB-KW"/>
</dbReference>
<dbReference type="Pfam" id="PF03372">
    <property type="entry name" value="Exo_endo_phos"/>
    <property type="match status" value="1"/>
</dbReference>
<name>A0AAV4IVG1_9GAST</name>
<sequence length="369" mass="42560">PMKECGQSRKDSTHPIASSSIKSLRIASWNVRTLYQAGKMAQLTTEMKRYRLHILGVSETHWIKSGQKTLGSGELILFSGREHNQHSEGVALVLGMYAQKSLRGWEPHGERIIMASFQTRSKNINMNIVQIYAPTNEAQDEEKDAFYDLLQEVMDKLPKKDINILMGDANAKIGRENTGYDSIMGGHGLGEMNDNGERFANFCLFNKMVIVGSIFPHKRVHKATWFSPDNVTENQIDHFCVSQRFRRSLNDVIVQRGTDIGSDHHMLLGKLKLRLKKQGNRKEVPRKRYQVNRLNGATKEDFKLCLRNRFQPLASLEEEEDVETHWLRVKSAFTATCEEVLGYQKKKYNEWISQKSLDLIERRRHLKEQ</sequence>
<keyword evidence="2" id="KW-0540">Nuclease</keyword>
<evidence type="ECO:0000313" key="3">
    <source>
        <dbReference type="Proteomes" id="UP000762676"/>
    </source>
</evidence>
<dbReference type="InterPro" id="IPR027124">
    <property type="entry name" value="Swc5/CFDP1/2"/>
</dbReference>
<dbReference type="EMBL" id="BMAT01013403">
    <property type="protein sequence ID" value="GFS12501.1"/>
    <property type="molecule type" value="Genomic_DNA"/>
</dbReference>
<dbReference type="Proteomes" id="UP000762676">
    <property type="component" value="Unassembled WGS sequence"/>
</dbReference>
<proteinExistence type="predicted"/>
<evidence type="ECO:0000259" key="1">
    <source>
        <dbReference type="Pfam" id="PF03372"/>
    </source>
</evidence>
<dbReference type="AlphaFoldDB" id="A0AAV4IVG1"/>
<keyword evidence="2" id="KW-0255">Endonuclease</keyword>
<dbReference type="CDD" id="cd09076">
    <property type="entry name" value="L1-EN"/>
    <property type="match status" value="1"/>
</dbReference>
<protein>
    <submittedName>
        <fullName evidence="2">Endonuclease-reverse transcriptase</fullName>
    </submittedName>
</protein>
<organism evidence="2 3">
    <name type="scientific">Elysia marginata</name>
    <dbReference type="NCBI Taxonomy" id="1093978"/>
    <lineage>
        <taxon>Eukaryota</taxon>
        <taxon>Metazoa</taxon>
        <taxon>Spiralia</taxon>
        <taxon>Lophotrochozoa</taxon>
        <taxon>Mollusca</taxon>
        <taxon>Gastropoda</taxon>
        <taxon>Heterobranchia</taxon>
        <taxon>Euthyneura</taxon>
        <taxon>Panpulmonata</taxon>
        <taxon>Sacoglossa</taxon>
        <taxon>Placobranchoidea</taxon>
        <taxon>Plakobranchidae</taxon>
        <taxon>Elysia</taxon>
    </lineage>
</organism>
<comment type="caution">
    <text evidence="2">The sequence shown here is derived from an EMBL/GenBank/DDBJ whole genome shotgun (WGS) entry which is preliminary data.</text>
</comment>